<dbReference type="Proteomes" id="UP000462212">
    <property type="component" value="Unassembled WGS sequence"/>
</dbReference>
<comment type="caution">
    <text evidence="2">The sequence shown here is derived from an EMBL/GenBank/DDBJ whole genome shotgun (WGS) entry which is preliminary data.</text>
</comment>
<evidence type="ECO:0000313" key="3">
    <source>
        <dbReference type="Proteomes" id="UP000462212"/>
    </source>
</evidence>
<dbReference type="SUPFAM" id="SSF56399">
    <property type="entry name" value="ADP-ribosylation"/>
    <property type="match status" value="1"/>
</dbReference>
<dbReference type="GO" id="GO:0003950">
    <property type="term" value="F:NAD+ poly-ADP-ribosyltransferase activity"/>
    <property type="evidence" value="ECO:0007669"/>
    <property type="project" value="InterPro"/>
</dbReference>
<dbReference type="InterPro" id="IPR012317">
    <property type="entry name" value="Poly(ADP-ribose)pol_cat_dom"/>
</dbReference>
<dbReference type="OrthoDB" id="10256774at2759"/>
<dbReference type="Pfam" id="PF00644">
    <property type="entry name" value="PARP"/>
    <property type="match status" value="1"/>
</dbReference>
<proteinExistence type="predicted"/>
<sequence>MTGFAMILPRLTEEVVMFTNDCKAKRRLQESLSFHEGIEQGWNAKDIRDYNILLENSKGLDLETFRILHFEPVFRENIVARFRRRQKEMVEELSLLSYGQVRECVAGEVIKYGSYLENQTYLAQEFCKPKVAFHGTQRHLISSIVRHGFIMPGGEAGDETVEIRCGASFGIGIYSSPNSSFSLFYTNMSEGRAQNTGVEDLPGMRLIDCAVLMGRTLQVIREEKRRTTELANKTAQSHVSPDGNEYIVFNAAQIIPCYVIHLDLGAEKAKKALLKAANDPSNWKPPKTHAKLLTVQLFPGEAEAEEQARKAAASKWFPYGFGPAQGSSFVIEEIGECSDDEEEYGEFQEQRQEFGREIQDSHVSAREGESWFDEYQRSRTTYKAKKGKKEWKDDSDDDDESVAFDILFV</sequence>
<keyword evidence="3" id="KW-1185">Reference proteome</keyword>
<evidence type="ECO:0000259" key="1">
    <source>
        <dbReference type="Pfam" id="PF00644"/>
    </source>
</evidence>
<name>A0A8H8RUQ8_9HELO</name>
<accession>A0A8H8RUQ8</accession>
<feature type="domain" description="PARP catalytic" evidence="1">
    <location>
        <begin position="119"/>
        <end position="236"/>
    </location>
</feature>
<reference evidence="2 3" key="1">
    <citation type="submission" date="2018-05" db="EMBL/GenBank/DDBJ databases">
        <title>Genome sequencing and assembly of the regulated plant pathogen Lachnellula willkommii and related sister species for the development of diagnostic species identification markers.</title>
        <authorList>
            <person name="Giroux E."/>
            <person name="Bilodeau G."/>
        </authorList>
    </citation>
    <scope>NUCLEOTIDE SEQUENCE [LARGE SCALE GENOMIC DNA]</scope>
    <source>
        <strain evidence="2 3">CBS 197.66</strain>
    </source>
</reference>
<gene>
    <name evidence="2" type="ORF">LSUB1_G003907</name>
</gene>
<organism evidence="2 3">
    <name type="scientific">Lachnellula subtilissima</name>
    <dbReference type="NCBI Taxonomy" id="602034"/>
    <lineage>
        <taxon>Eukaryota</taxon>
        <taxon>Fungi</taxon>
        <taxon>Dikarya</taxon>
        <taxon>Ascomycota</taxon>
        <taxon>Pezizomycotina</taxon>
        <taxon>Leotiomycetes</taxon>
        <taxon>Helotiales</taxon>
        <taxon>Lachnaceae</taxon>
        <taxon>Lachnellula</taxon>
    </lineage>
</organism>
<protein>
    <recommendedName>
        <fullName evidence="1">PARP catalytic domain-containing protein</fullName>
    </recommendedName>
</protein>
<evidence type="ECO:0000313" key="2">
    <source>
        <dbReference type="EMBL" id="TVY42226.1"/>
    </source>
</evidence>
<dbReference type="AlphaFoldDB" id="A0A8H8RUQ8"/>
<dbReference type="Gene3D" id="3.90.228.10">
    <property type="match status" value="1"/>
</dbReference>
<dbReference type="EMBL" id="QGMJ01000105">
    <property type="protein sequence ID" value="TVY42226.1"/>
    <property type="molecule type" value="Genomic_DNA"/>
</dbReference>